<sequence length="54" mass="6165">RGWNQLEGGYFFSGLAYFYNPLLERVQRDKDLGFIAKVSNLNANRIVESSSSVH</sequence>
<organism evidence="1 2">
    <name type="scientific">Gigaspora margarita</name>
    <dbReference type="NCBI Taxonomy" id="4874"/>
    <lineage>
        <taxon>Eukaryota</taxon>
        <taxon>Fungi</taxon>
        <taxon>Fungi incertae sedis</taxon>
        <taxon>Mucoromycota</taxon>
        <taxon>Glomeromycotina</taxon>
        <taxon>Glomeromycetes</taxon>
        <taxon>Diversisporales</taxon>
        <taxon>Gigasporaceae</taxon>
        <taxon>Gigaspora</taxon>
    </lineage>
</organism>
<keyword evidence="2" id="KW-1185">Reference proteome</keyword>
<feature type="non-terminal residue" evidence="1">
    <location>
        <position position="1"/>
    </location>
</feature>
<dbReference type="Proteomes" id="UP000789901">
    <property type="component" value="Unassembled WGS sequence"/>
</dbReference>
<accession>A0ABN7W2W2</accession>
<name>A0ABN7W2W2_GIGMA</name>
<protein>
    <submittedName>
        <fullName evidence="1">22174_t:CDS:1</fullName>
    </submittedName>
</protein>
<proteinExistence type="predicted"/>
<comment type="caution">
    <text evidence="1">The sequence shown here is derived from an EMBL/GenBank/DDBJ whole genome shotgun (WGS) entry which is preliminary data.</text>
</comment>
<reference evidence="1 2" key="1">
    <citation type="submission" date="2021-06" db="EMBL/GenBank/DDBJ databases">
        <authorList>
            <person name="Kallberg Y."/>
            <person name="Tangrot J."/>
            <person name="Rosling A."/>
        </authorList>
    </citation>
    <scope>NUCLEOTIDE SEQUENCE [LARGE SCALE GENOMIC DNA]</scope>
    <source>
        <strain evidence="1 2">120-4 pot B 10/14</strain>
    </source>
</reference>
<dbReference type="EMBL" id="CAJVQB010029433">
    <property type="protein sequence ID" value="CAG8814048.1"/>
    <property type="molecule type" value="Genomic_DNA"/>
</dbReference>
<evidence type="ECO:0000313" key="1">
    <source>
        <dbReference type="EMBL" id="CAG8814048.1"/>
    </source>
</evidence>
<evidence type="ECO:0000313" key="2">
    <source>
        <dbReference type="Proteomes" id="UP000789901"/>
    </source>
</evidence>
<gene>
    <name evidence="1" type="ORF">GMARGA_LOCUS25944</name>
</gene>